<evidence type="ECO:0000256" key="1">
    <source>
        <dbReference type="SAM" id="MobiDB-lite"/>
    </source>
</evidence>
<feature type="region of interest" description="Disordered" evidence="1">
    <location>
        <begin position="92"/>
        <end position="136"/>
    </location>
</feature>
<dbReference type="Pfam" id="PF25355">
    <property type="entry name" value="DUF7882"/>
    <property type="match status" value="1"/>
</dbReference>
<comment type="caution">
    <text evidence="3">The sequence shown here is derived from an EMBL/GenBank/DDBJ whole genome shotgun (WGS) entry which is preliminary data.</text>
</comment>
<proteinExistence type="predicted"/>
<feature type="domain" description="DUF7882" evidence="2">
    <location>
        <begin position="1"/>
        <end position="96"/>
    </location>
</feature>
<dbReference type="EMBL" id="JAGDYM010000014">
    <property type="protein sequence ID" value="MBO1902714.1"/>
    <property type="molecule type" value="Genomic_DNA"/>
</dbReference>
<evidence type="ECO:0000313" key="4">
    <source>
        <dbReference type="Proteomes" id="UP000664382"/>
    </source>
</evidence>
<name>A0A939MKM0_9MICO</name>
<keyword evidence="4" id="KW-1185">Reference proteome</keyword>
<dbReference type="InterPro" id="IPR057204">
    <property type="entry name" value="DUF7882"/>
</dbReference>
<protein>
    <recommendedName>
        <fullName evidence="2">DUF7882 domain-containing protein</fullName>
    </recommendedName>
</protein>
<dbReference type="Proteomes" id="UP000664382">
    <property type="component" value="Unassembled WGS sequence"/>
</dbReference>
<dbReference type="AlphaFoldDB" id="A0A939MKM0"/>
<evidence type="ECO:0000259" key="2">
    <source>
        <dbReference type="Pfam" id="PF25355"/>
    </source>
</evidence>
<reference evidence="3" key="1">
    <citation type="submission" date="2021-03" db="EMBL/GenBank/DDBJ databases">
        <title>Leucobacter chromiisoli sp. nov., isolated from chromium-containing soil of chemical plant.</title>
        <authorList>
            <person name="Xu Z."/>
        </authorList>
    </citation>
    <scope>NUCLEOTIDE SEQUENCE</scope>
    <source>
        <strain evidence="3">S27</strain>
    </source>
</reference>
<accession>A0A939MKM0</accession>
<evidence type="ECO:0000313" key="3">
    <source>
        <dbReference type="EMBL" id="MBO1902714.1"/>
    </source>
</evidence>
<dbReference type="RefSeq" id="WP_208098479.1">
    <property type="nucleotide sequence ID" value="NZ_JAGDYM010000014.1"/>
</dbReference>
<sequence>MGTLIYGGSSRFDLDDRTLEHVKVVVVARLRKRESFMLSLPQRGPFAVGSSSVWISPDVPIGFQFSSSRAGPLSRRWIQALMAMSYAPGGLAVVPEGGAGPPESRPDDLPERAAQYHLSRAGASGSGERVLREDER</sequence>
<organism evidence="3 4">
    <name type="scientific">Leucobacter weissii</name>
    <dbReference type="NCBI Taxonomy" id="1983706"/>
    <lineage>
        <taxon>Bacteria</taxon>
        <taxon>Bacillati</taxon>
        <taxon>Actinomycetota</taxon>
        <taxon>Actinomycetes</taxon>
        <taxon>Micrococcales</taxon>
        <taxon>Microbacteriaceae</taxon>
        <taxon>Leucobacter</taxon>
    </lineage>
</organism>
<gene>
    <name evidence="3" type="ORF">J4H92_12230</name>
</gene>